<dbReference type="InterPro" id="IPR003812">
    <property type="entry name" value="Fido"/>
</dbReference>
<dbReference type="GO" id="GO:0005524">
    <property type="term" value="F:ATP binding"/>
    <property type="evidence" value="ECO:0007669"/>
    <property type="project" value="UniProtKB-KW"/>
</dbReference>
<evidence type="ECO:0000256" key="1">
    <source>
        <dbReference type="PIRSR" id="PIRSR640198-1"/>
    </source>
</evidence>
<dbReference type="RefSeq" id="WP_059360974.1">
    <property type="nucleotide sequence ID" value="NZ_BBXI01000001.1"/>
</dbReference>
<keyword evidence="2" id="KW-0067">ATP-binding</keyword>
<dbReference type="Pfam" id="PF02661">
    <property type="entry name" value="Fic"/>
    <property type="match status" value="1"/>
</dbReference>
<dbReference type="PANTHER" id="PTHR13504">
    <property type="entry name" value="FIDO DOMAIN-CONTAINING PROTEIN DDB_G0283145"/>
    <property type="match status" value="1"/>
</dbReference>
<evidence type="ECO:0000256" key="2">
    <source>
        <dbReference type="PIRSR" id="PIRSR640198-2"/>
    </source>
</evidence>
<evidence type="ECO:0000313" key="4">
    <source>
        <dbReference type="EMBL" id="PQL25039.1"/>
    </source>
</evidence>
<comment type="caution">
    <text evidence="4">The sequence shown here is derived from an EMBL/GenBank/DDBJ whole genome shotgun (WGS) entry which is preliminary data.</text>
</comment>
<dbReference type="SUPFAM" id="SSF140931">
    <property type="entry name" value="Fic-like"/>
    <property type="match status" value="1"/>
</dbReference>
<dbReference type="STRING" id="1110546.GCA_001078375_00142"/>
<dbReference type="InterPro" id="IPR040198">
    <property type="entry name" value="Fido_containing"/>
</dbReference>
<name>A0A2S7ZP22_9FIRM</name>
<feature type="active site" evidence="1">
    <location>
        <position position="231"/>
    </location>
</feature>
<dbReference type="OrthoDB" id="9813719at2"/>
<accession>A0A2S7ZP22</accession>
<dbReference type="PROSITE" id="PS51459">
    <property type="entry name" value="FIDO"/>
    <property type="match status" value="1"/>
</dbReference>
<dbReference type="InterPro" id="IPR036597">
    <property type="entry name" value="Fido-like_dom_sf"/>
</dbReference>
<feature type="binding site" evidence="2">
    <location>
        <begin position="272"/>
        <end position="273"/>
    </location>
    <ligand>
        <name>ATP</name>
        <dbReference type="ChEBI" id="CHEBI:30616"/>
    </ligand>
</feature>
<dbReference type="Proteomes" id="UP000238877">
    <property type="component" value="Unassembled WGS sequence"/>
</dbReference>
<gene>
    <name evidence="4" type="ORF">VTHSUH11_05855</name>
</gene>
<dbReference type="EMBL" id="PPDF01000011">
    <property type="protein sequence ID" value="PQL25039.1"/>
    <property type="molecule type" value="Genomic_DNA"/>
</dbReference>
<feature type="domain" description="Fido" evidence="3">
    <location>
        <begin position="145"/>
        <end position="294"/>
    </location>
</feature>
<dbReference type="AlphaFoldDB" id="A0A2S7ZP22"/>
<keyword evidence="2" id="KW-0547">Nucleotide-binding</keyword>
<dbReference type="Gene3D" id="1.10.3290.10">
    <property type="entry name" value="Fido-like domain"/>
    <property type="match status" value="1"/>
</dbReference>
<feature type="binding site" evidence="2">
    <location>
        <begin position="235"/>
        <end position="242"/>
    </location>
    <ligand>
        <name>ATP</name>
        <dbReference type="ChEBI" id="CHEBI:30616"/>
    </ligand>
</feature>
<proteinExistence type="predicted"/>
<protein>
    <submittedName>
        <fullName evidence="4">Fic family protein</fullName>
    </submittedName>
</protein>
<reference evidence="4 5" key="1">
    <citation type="submission" date="2018-01" db="EMBL/GenBank/DDBJ databases">
        <title>Draft genome sequences of clinical isolates and type strains of oral Veillonella including Veillonella infantum sp., nov.</title>
        <authorList>
            <person name="Mashima I."/>
            <person name="Liao Y.-C."/>
            <person name="Sabharwal A."/>
            <person name="Haase E.M."/>
            <person name="Nakazawa F."/>
            <person name="Scannapieco F.A."/>
        </authorList>
    </citation>
    <scope>NUCLEOTIDE SEQUENCE [LARGE SCALE GENOMIC DNA]</scope>
    <source>
        <strain evidence="4 5">Y6</strain>
    </source>
</reference>
<feature type="binding site" evidence="2">
    <location>
        <position position="284"/>
    </location>
    <ligand>
        <name>ATP</name>
        <dbReference type="ChEBI" id="CHEBI:30616"/>
    </ligand>
</feature>
<organism evidence="4 5">
    <name type="scientific">Veillonella tobetsuensis</name>
    <dbReference type="NCBI Taxonomy" id="1110546"/>
    <lineage>
        <taxon>Bacteria</taxon>
        <taxon>Bacillati</taxon>
        <taxon>Bacillota</taxon>
        <taxon>Negativicutes</taxon>
        <taxon>Veillonellales</taxon>
        <taxon>Veillonellaceae</taxon>
        <taxon>Veillonella</taxon>
    </lineage>
</organism>
<evidence type="ECO:0000313" key="5">
    <source>
        <dbReference type="Proteomes" id="UP000238877"/>
    </source>
</evidence>
<evidence type="ECO:0000259" key="3">
    <source>
        <dbReference type="PROSITE" id="PS51459"/>
    </source>
</evidence>
<dbReference type="PANTHER" id="PTHR13504:SF40">
    <property type="entry name" value="FIDO DOMAIN-CONTAINING PROTEIN"/>
    <property type="match status" value="1"/>
</dbReference>
<sequence length="404" mass="47539">MKFEPMYKIYYRKGEDEWKRILDNRRYSESSIVLPIAIHEYNRRHTYTAFFMYHPELVNLLLSIEQKKHEFVNLAQRVPLVMLWHVMNGFLSSEIKASNDIEGVRSSRREIQDAIHNIDNKKLRFSSIITKYKTILEQPRRFIYTSSSDIRRLYDDIIRDEISKKNQPDGAIFRKDSVDIVNHQDKIIHRGTLPESSIIQEIDQALMILNNDDIQLPIRVAIFHYYFGYIHPFYDGNGRTNRFISTAYLAKHFHPLIALRLSAVIKNNKKQYYDAFKMTTAEINGGDITNFVMEFISIIEKTIDDAIALLDKRIKRLEDERIKLKAFFESHQITDQVLQNIYFLLLEARLFSLGAGISKAEILKACNKSRGTIHNRFKQIPNKYLDTVKQGRTESYMLKTSILD</sequence>